<evidence type="ECO:0000313" key="11">
    <source>
        <dbReference type="EMBL" id="KAE8038994.1"/>
    </source>
</evidence>
<reference evidence="11 12" key="1">
    <citation type="submission" date="2019-06" db="EMBL/GenBank/DDBJ databases">
        <title>A chromosomal-level reference genome of Carpinus fangiana (Coryloideae, Betulaceae).</title>
        <authorList>
            <person name="Yang X."/>
            <person name="Wang Z."/>
            <person name="Zhang L."/>
            <person name="Hao G."/>
            <person name="Liu J."/>
            <person name="Yang Y."/>
        </authorList>
    </citation>
    <scope>NUCLEOTIDE SEQUENCE [LARGE SCALE GENOMIC DNA]</scope>
    <source>
        <strain evidence="11">Cfa_2016G</strain>
        <tissue evidence="11">Leaf</tissue>
    </source>
</reference>
<keyword evidence="2" id="KW-0217">Developmental protein</keyword>
<dbReference type="OrthoDB" id="1280899at2759"/>
<proteinExistence type="inferred from homology"/>
<evidence type="ECO:0000259" key="10">
    <source>
        <dbReference type="Pfam" id="PF06136"/>
    </source>
</evidence>
<feature type="compositionally biased region" description="Polar residues" evidence="9">
    <location>
        <begin position="379"/>
        <end position="393"/>
    </location>
</feature>
<dbReference type="GO" id="GO:0051301">
    <property type="term" value="P:cell division"/>
    <property type="evidence" value="ECO:0007669"/>
    <property type="project" value="UniProtKB-KW"/>
</dbReference>
<dbReference type="InterPro" id="IPR021182">
    <property type="entry name" value="SOK_magnoliopsida"/>
</dbReference>
<dbReference type="GO" id="GO:0090708">
    <property type="term" value="P:specification of plant organ axis polarity"/>
    <property type="evidence" value="ECO:0007669"/>
    <property type="project" value="UniProtKB-ARBA"/>
</dbReference>
<organism evidence="11 12">
    <name type="scientific">Carpinus fangiana</name>
    <dbReference type="NCBI Taxonomy" id="176857"/>
    <lineage>
        <taxon>Eukaryota</taxon>
        <taxon>Viridiplantae</taxon>
        <taxon>Streptophyta</taxon>
        <taxon>Embryophyta</taxon>
        <taxon>Tracheophyta</taxon>
        <taxon>Spermatophyta</taxon>
        <taxon>Magnoliopsida</taxon>
        <taxon>eudicotyledons</taxon>
        <taxon>Gunneridae</taxon>
        <taxon>Pentapetalae</taxon>
        <taxon>rosids</taxon>
        <taxon>fabids</taxon>
        <taxon>Fagales</taxon>
        <taxon>Betulaceae</taxon>
        <taxon>Carpinus</taxon>
    </lineage>
</organism>
<evidence type="ECO:0000256" key="1">
    <source>
        <dbReference type="ARBA" id="ARBA00004413"/>
    </source>
</evidence>
<evidence type="ECO:0000256" key="9">
    <source>
        <dbReference type="SAM" id="MobiDB-lite"/>
    </source>
</evidence>
<evidence type="ECO:0000256" key="3">
    <source>
        <dbReference type="ARBA" id="ARBA00022475"/>
    </source>
</evidence>
<dbReference type="GO" id="GO:0051302">
    <property type="term" value="P:regulation of cell division"/>
    <property type="evidence" value="ECO:0007669"/>
    <property type="project" value="UniProtKB-ARBA"/>
</dbReference>
<dbReference type="GO" id="GO:2000067">
    <property type="term" value="P:regulation of root morphogenesis"/>
    <property type="evidence" value="ECO:0007669"/>
    <property type="project" value="UniProtKB-ARBA"/>
</dbReference>
<accession>A0A660KT83</accession>
<keyword evidence="4" id="KW-0132">Cell division</keyword>
<evidence type="ECO:0000256" key="5">
    <source>
        <dbReference type="ARBA" id="ARBA00023136"/>
    </source>
</evidence>
<dbReference type="GO" id="GO:0051258">
    <property type="term" value="P:protein polymerization"/>
    <property type="evidence" value="ECO:0007669"/>
    <property type="project" value="UniProtKB-ARBA"/>
</dbReference>
<comment type="similarity">
    <text evidence="7">Belongs to the SOSEKI family.</text>
</comment>
<feature type="compositionally biased region" description="Basic and acidic residues" evidence="9">
    <location>
        <begin position="18"/>
        <end position="27"/>
    </location>
</feature>
<dbReference type="EMBL" id="CM017324">
    <property type="protein sequence ID" value="KAE8038994.1"/>
    <property type="molecule type" value="Genomic_DNA"/>
</dbReference>
<gene>
    <name evidence="11" type="ORF">FH972_011448</name>
</gene>
<dbReference type="GO" id="GO:0005886">
    <property type="term" value="C:plasma membrane"/>
    <property type="evidence" value="ECO:0007669"/>
    <property type="project" value="UniProtKB-SubCell"/>
</dbReference>
<dbReference type="PANTHER" id="PTHR31083:SF4">
    <property type="entry name" value="PROTEIN SOSEKI 4-RELATED"/>
    <property type="match status" value="1"/>
</dbReference>
<dbReference type="InterPro" id="IPR010369">
    <property type="entry name" value="SOK"/>
</dbReference>
<feature type="compositionally biased region" description="Low complexity" evidence="9">
    <location>
        <begin position="189"/>
        <end position="203"/>
    </location>
</feature>
<evidence type="ECO:0000256" key="8">
    <source>
        <dbReference type="ARBA" id="ARBA00046534"/>
    </source>
</evidence>
<feature type="region of interest" description="Disordered" evidence="9">
    <location>
        <begin position="189"/>
        <end position="259"/>
    </location>
</feature>
<feature type="region of interest" description="Disordered" evidence="9">
    <location>
        <begin position="372"/>
        <end position="441"/>
    </location>
</feature>
<comment type="subunit">
    <text evidence="8">Homodimer. Forms long polymer filaments with other SOKs proteins polymers (e.g. SOK1, SOK2, SOK3 and SOK4) crucial for polar localization and biological activity. Binds to ANGUSTIFOLIA (AN).</text>
</comment>
<protein>
    <recommendedName>
        <fullName evidence="10">SOSEKI DIX-like domain-containing protein</fullName>
    </recommendedName>
</protein>
<feature type="compositionally biased region" description="Basic and acidic residues" evidence="9">
    <location>
        <begin position="144"/>
        <end position="160"/>
    </location>
</feature>
<dbReference type="Proteomes" id="UP000327013">
    <property type="component" value="Chromosome 4"/>
</dbReference>
<dbReference type="Pfam" id="PF06136">
    <property type="entry name" value="SOK"/>
    <property type="match status" value="1"/>
</dbReference>
<evidence type="ECO:0000256" key="7">
    <source>
        <dbReference type="ARBA" id="ARBA00024211"/>
    </source>
</evidence>
<keyword evidence="6" id="KW-0131">Cell cycle</keyword>
<evidence type="ECO:0000256" key="2">
    <source>
        <dbReference type="ARBA" id="ARBA00022473"/>
    </source>
</evidence>
<evidence type="ECO:0000256" key="4">
    <source>
        <dbReference type="ARBA" id="ARBA00022618"/>
    </source>
</evidence>
<dbReference type="PIRSF" id="PIRSF031043">
    <property type="entry name" value="UCP031043"/>
    <property type="match status" value="1"/>
</dbReference>
<feature type="domain" description="SOSEKI DIX-like" evidence="10">
    <location>
        <begin position="45"/>
        <end position="133"/>
    </location>
</feature>
<dbReference type="PANTHER" id="PTHR31083">
    <property type="entry name" value="UPSTREAM OF FLC PROTEIN (DUF966)"/>
    <property type="match status" value="1"/>
</dbReference>
<keyword evidence="5" id="KW-0472">Membrane</keyword>
<name>A0A660KT83_9ROSI</name>
<dbReference type="AlphaFoldDB" id="A0A660KT83"/>
<keyword evidence="12" id="KW-1185">Reference proteome</keyword>
<evidence type="ECO:0000313" key="12">
    <source>
        <dbReference type="Proteomes" id="UP000327013"/>
    </source>
</evidence>
<dbReference type="InterPro" id="IPR048351">
    <property type="entry name" value="SOK_DIX"/>
</dbReference>
<evidence type="ECO:0000256" key="6">
    <source>
        <dbReference type="ARBA" id="ARBA00023306"/>
    </source>
</evidence>
<keyword evidence="3" id="KW-1003">Cell membrane</keyword>
<sequence length="441" mass="48787">MAVASRGRSAAELQVPTKWRDREASPERTKVWTEPKLKPAEKRSVPVVYYLSRNGQLEHPHFMEVPLSSPEGLYLRDVINRLNLLRGKGMASVYSWSSKRSYRNGFVWHDLAENDFIYPAHGQEYVLKGSELLDPCLNRKLHETASSRSLRPPEMDKSGEDPDYPLITRRRNQSWSSIDLNEYKVYKAESSGESSGKAAADASTQTDDKRRRRRPVREKEQAEEEEEEKGQQEMCQSQSTELSRDEISPPPSDSSPETLESLMKADGRLVLGSTGANEDNSNRAVEICPSGRMKASSVLMQLISCGSMTFKDCGPTSAKDERFSLVGHYKSRLPRGAANNQAGTSSRISSFSGLKLEDKEYFSGSLVETNKKEEVPSLKRSSSYNADRSSQLHLSEGEAEGGASTKCIPRKSKTAPAKKDGNIDGSCMASGGSGGSKRLDA</sequence>
<feature type="region of interest" description="Disordered" evidence="9">
    <location>
        <begin position="144"/>
        <end position="168"/>
    </location>
</feature>
<comment type="subcellular location">
    <subcellularLocation>
        <location evidence="1">Cell membrane</location>
        <topology evidence="1">Peripheral membrane protein</topology>
        <orientation evidence="1">Cytoplasmic side</orientation>
    </subcellularLocation>
</comment>
<feature type="region of interest" description="Disordered" evidence="9">
    <location>
        <begin position="1"/>
        <end position="27"/>
    </location>
</feature>